<keyword evidence="1" id="KW-0812">Transmembrane</keyword>
<feature type="transmembrane region" description="Helical" evidence="1">
    <location>
        <begin position="116"/>
        <end position="133"/>
    </location>
</feature>
<feature type="transmembrane region" description="Helical" evidence="1">
    <location>
        <begin position="223"/>
        <end position="246"/>
    </location>
</feature>
<feature type="transmembrane region" description="Helical" evidence="1">
    <location>
        <begin position="180"/>
        <end position="203"/>
    </location>
</feature>
<gene>
    <name evidence="2" type="ORF">E3E15_02745</name>
</gene>
<keyword evidence="1" id="KW-0472">Membrane</keyword>
<accession>A0A6M3HTG1</accession>
<evidence type="ECO:0000256" key="1">
    <source>
        <dbReference type="SAM" id="Phobius"/>
    </source>
</evidence>
<feature type="transmembrane region" description="Helical" evidence="1">
    <location>
        <begin position="21"/>
        <end position="44"/>
    </location>
</feature>
<proteinExistence type="predicted"/>
<evidence type="ECO:0000313" key="2">
    <source>
        <dbReference type="EMBL" id="QIV94330.1"/>
    </source>
</evidence>
<dbReference type="RefSeq" id="WP_172106499.1">
    <property type="nucleotide sequence ID" value="NZ_CP038017.1"/>
</dbReference>
<dbReference type="EMBL" id="CP038017">
    <property type="protein sequence ID" value="QIV94330.1"/>
    <property type="molecule type" value="Genomic_DNA"/>
</dbReference>
<name>A0A6M3HTG1_9GAMM</name>
<evidence type="ECO:0000313" key="3">
    <source>
        <dbReference type="Proteomes" id="UP000503320"/>
    </source>
</evidence>
<dbReference type="KEGG" id="afri:E3E15_02745"/>
<dbReference type="AlphaFoldDB" id="A0A6M3HTG1"/>
<feature type="transmembrane region" description="Helical" evidence="1">
    <location>
        <begin position="139"/>
        <end position="159"/>
    </location>
</feature>
<feature type="transmembrane region" description="Helical" evidence="1">
    <location>
        <begin position="68"/>
        <end position="95"/>
    </location>
</feature>
<dbReference type="Proteomes" id="UP000503320">
    <property type="component" value="Chromosome"/>
</dbReference>
<evidence type="ECO:0008006" key="4">
    <source>
        <dbReference type="Google" id="ProtNLM"/>
    </source>
</evidence>
<organism evidence="2 3">
    <name type="scientific">Allofrancisella frigidaquae</name>
    <dbReference type="NCBI Taxonomy" id="1085644"/>
    <lineage>
        <taxon>Bacteria</taxon>
        <taxon>Pseudomonadati</taxon>
        <taxon>Pseudomonadota</taxon>
        <taxon>Gammaproteobacteria</taxon>
        <taxon>Thiotrichales</taxon>
        <taxon>Francisellaceae</taxon>
        <taxon>Allofrancisella</taxon>
    </lineage>
</organism>
<protein>
    <recommendedName>
        <fullName evidence="4">Glycerophosphoryl diester phosphodiesterase membrane domain-containing protein</fullName>
    </recommendedName>
</protein>
<keyword evidence="1" id="KW-1133">Transmembrane helix</keyword>
<sequence>MRSDLNFKETISLATNIYKRSFKLTFVLAFMLSFISEYCFVYMMQHGMAEYIESGGKTIPVDFPSANVLSFMVLVIMVATIFVYAMIILLQGIFIKNQLKASEAIKLSLQIFSKRIFSFLGAFLLSIIVLTLLSMFLQYIGIFLAILLFLTVMPAVLLGKSSIFEAITDNLKVIKLNFFYMFKLVFVILILMVVKPLLTLGLIYLLKNVGMEISPLENSIQNIIVTIVDSLVVPFIFAITVATFLVTREKNAIDQNI</sequence>
<keyword evidence="3" id="KW-1185">Reference proteome</keyword>
<reference evidence="2 3" key="1">
    <citation type="submission" date="2019-03" db="EMBL/GenBank/DDBJ databases">
        <title>Complete Genome Sequence of Allofrancisella frigidaquae Strain SYSU 10HL1970 Isolated from Water-Cooling Systems in China.</title>
        <authorList>
            <person name="Ohrman C."/>
            <person name="Uneklint I."/>
            <person name="Sjodin A."/>
        </authorList>
    </citation>
    <scope>NUCLEOTIDE SEQUENCE [LARGE SCALE GENOMIC DNA]</scope>
    <source>
        <strain evidence="2 3">SYSU 10HL1970</strain>
    </source>
</reference>